<keyword evidence="9" id="KW-1185">Reference proteome</keyword>
<dbReference type="AlphaFoldDB" id="A0A9P6WEW0"/>
<keyword evidence="2" id="KW-0964">Secreted</keyword>
<proteinExistence type="predicted"/>
<dbReference type="EMBL" id="PUHR01000009">
    <property type="protein sequence ID" value="KAG0671699.1"/>
    <property type="molecule type" value="Genomic_DNA"/>
</dbReference>
<protein>
    <recommendedName>
        <fullName evidence="7">Hyphally-regulated cell wall protein N-terminal domain-containing protein</fullName>
    </recommendedName>
</protein>
<sequence length="801" mass="81834">MVSVKLSTYLAVALTAMKSASALTVSEGTIMHNSLPSEDTTIESTGYVGLIYGNQQAITNNINIDNGGALYVGDQDANDNGLQTSFSGTTFSNQGVSVVDNRNVSKAMTVNWDGTTIQNSGKMFFEGPNVDSNTFNVQPSSELTNNGLMVFSQDSSSNYASSVNLKSSKFTNDGTICMNNVKGYLLSNVDGSGCITVGSNTVYAIQSTSSGTLGSQTLYMTDSSSIIYVDSKGKTDNIKVAGFGNGNFLSFGTSITGWSYDSSSGVLTVNVFIFITHKFNIGTGYDSSKFKDKQINNHIGTKLANNALYYDAVPPSSDRPSVCAVCETAPWIPIPPPVTSSSVSSTPTSSIISATSSSVAPSTSSSVLASSSLIMSSLSIPVSSSSVTSSSVEPSSSINAVPLSVSASLPAVDSTTSASSSSESTISSSTVATVSSSSVPVSSSTVSYDVDAKSSTRSPSSSAVPSSSSSEIASSSVAPSTSSVASSSSVQISSSAVASAVDPVDISTTSSSITSSRPASTRSAAIDAYVMNSTTVLIASETNLITTSIVNGITLTQYTTDCPVTDDNGSVSTSKATVAANDKSTVTIPEASTTAYGTVTDIVSCYPTFNSNNELVVASATHKVAAVVVQTVTETEIDQPTSVISKTNKQSNAIATASATSVGAKSADAVASTKQTTGVEIVTKIVAPSDIETSVEVVTKTVVPDETTTTSTNTNVVTIASTTAANANVNANQAASNGKTTTIAAGKQNPTTTTVEMIQQTSGSYQTVSTRSINEFSANNGQVLGTSFGLGSLAYLLFFVL</sequence>
<gene>
    <name evidence="8" type="ORF">C6P45_005305</name>
</gene>
<evidence type="ECO:0000256" key="4">
    <source>
        <dbReference type="ARBA" id="ARBA00023180"/>
    </source>
</evidence>
<evidence type="ECO:0000313" key="9">
    <source>
        <dbReference type="Proteomes" id="UP000750334"/>
    </source>
</evidence>
<feature type="chain" id="PRO_5040399327" description="Hyphally-regulated cell wall protein N-terminal domain-containing protein" evidence="6">
    <location>
        <begin position="23"/>
        <end position="801"/>
    </location>
</feature>
<dbReference type="OrthoDB" id="4070328at2759"/>
<dbReference type="GO" id="GO:0005576">
    <property type="term" value="C:extracellular region"/>
    <property type="evidence" value="ECO:0007669"/>
    <property type="project" value="UniProtKB-SubCell"/>
</dbReference>
<evidence type="ECO:0000313" key="8">
    <source>
        <dbReference type="EMBL" id="KAG0671699.1"/>
    </source>
</evidence>
<dbReference type="InterPro" id="IPR021031">
    <property type="entry name" value="Hyphal-reg_cell_wall_N"/>
</dbReference>
<evidence type="ECO:0000256" key="6">
    <source>
        <dbReference type="SAM" id="SignalP"/>
    </source>
</evidence>
<keyword evidence="4" id="KW-0325">Glycoprotein</keyword>
<comment type="caution">
    <text evidence="8">The sequence shown here is derived from an EMBL/GenBank/DDBJ whole genome shotgun (WGS) entry which is preliminary data.</text>
</comment>
<evidence type="ECO:0000256" key="3">
    <source>
        <dbReference type="ARBA" id="ARBA00022729"/>
    </source>
</evidence>
<evidence type="ECO:0000256" key="1">
    <source>
        <dbReference type="ARBA" id="ARBA00004613"/>
    </source>
</evidence>
<evidence type="ECO:0000259" key="7">
    <source>
        <dbReference type="Pfam" id="PF11765"/>
    </source>
</evidence>
<dbReference type="Pfam" id="PF11765">
    <property type="entry name" value="Hyphal_reg_CWP"/>
    <property type="match status" value="1"/>
</dbReference>
<evidence type="ECO:0000256" key="2">
    <source>
        <dbReference type="ARBA" id="ARBA00022525"/>
    </source>
</evidence>
<reference evidence="8 9" key="1">
    <citation type="submission" date="2020-11" db="EMBL/GenBank/DDBJ databases">
        <title>Kefir isolates.</title>
        <authorList>
            <person name="Marcisauskas S."/>
            <person name="Kim Y."/>
            <person name="Blasche S."/>
        </authorList>
    </citation>
    <scope>NUCLEOTIDE SEQUENCE [LARGE SCALE GENOMIC DNA]</scope>
    <source>
        <strain evidence="8 9">OG2</strain>
    </source>
</reference>
<feature type="signal peptide" evidence="6">
    <location>
        <begin position="1"/>
        <end position="22"/>
    </location>
</feature>
<dbReference type="GO" id="GO:0009277">
    <property type="term" value="C:fungal-type cell wall"/>
    <property type="evidence" value="ECO:0007669"/>
    <property type="project" value="UniProtKB-ARBA"/>
</dbReference>
<evidence type="ECO:0000256" key="5">
    <source>
        <dbReference type="SAM" id="MobiDB-lite"/>
    </source>
</evidence>
<feature type="domain" description="Hyphally-regulated cell wall protein N-terminal" evidence="7">
    <location>
        <begin position="15"/>
        <end position="333"/>
    </location>
</feature>
<feature type="region of interest" description="Disordered" evidence="5">
    <location>
        <begin position="441"/>
        <end position="482"/>
    </location>
</feature>
<accession>A0A9P6WEW0</accession>
<keyword evidence="3 6" id="KW-0732">Signal</keyword>
<name>A0A9P6WEW0_MAUEX</name>
<organism evidence="8 9">
    <name type="scientific">Maudiozyma exigua</name>
    <name type="common">Yeast</name>
    <name type="synonym">Kazachstania exigua</name>
    <dbReference type="NCBI Taxonomy" id="34358"/>
    <lineage>
        <taxon>Eukaryota</taxon>
        <taxon>Fungi</taxon>
        <taxon>Dikarya</taxon>
        <taxon>Ascomycota</taxon>
        <taxon>Saccharomycotina</taxon>
        <taxon>Saccharomycetes</taxon>
        <taxon>Saccharomycetales</taxon>
        <taxon>Saccharomycetaceae</taxon>
        <taxon>Maudiozyma</taxon>
    </lineage>
</organism>
<comment type="subcellular location">
    <subcellularLocation>
        <location evidence="1">Secreted</location>
    </subcellularLocation>
</comment>
<feature type="compositionally biased region" description="Low complexity" evidence="5">
    <location>
        <begin position="455"/>
        <end position="482"/>
    </location>
</feature>
<dbReference type="Proteomes" id="UP000750334">
    <property type="component" value="Unassembled WGS sequence"/>
</dbReference>